<dbReference type="InterPro" id="IPR051326">
    <property type="entry name" value="Kynurenine-oxoglutarate_AT"/>
</dbReference>
<dbReference type="GO" id="GO:0016212">
    <property type="term" value="F:kynurenine-oxoglutarate transaminase activity"/>
    <property type="evidence" value="ECO:0007669"/>
    <property type="project" value="TreeGrafter"/>
</dbReference>
<dbReference type="GO" id="GO:0005737">
    <property type="term" value="C:cytoplasm"/>
    <property type="evidence" value="ECO:0007669"/>
    <property type="project" value="TreeGrafter"/>
</dbReference>
<evidence type="ECO:0000256" key="4">
    <source>
        <dbReference type="ARBA" id="ARBA00022679"/>
    </source>
</evidence>
<dbReference type="NCBIfam" id="NF006569">
    <property type="entry name" value="PRK09082.1"/>
    <property type="match status" value="1"/>
</dbReference>
<evidence type="ECO:0000256" key="2">
    <source>
        <dbReference type="ARBA" id="ARBA00007441"/>
    </source>
</evidence>
<dbReference type="RefSeq" id="WP_147100959.1">
    <property type="nucleotide sequence ID" value="NZ_VOOS01000004.1"/>
</dbReference>
<evidence type="ECO:0000313" key="7">
    <source>
        <dbReference type="EMBL" id="TXB64720.1"/>
    </source>
</evidence>
<proteinExistence type="inferred from homology"/>
<dbReference type="EMBL" id="VOOS01000004">
    <property type="protein sequence ID" value="TXB64720.1"/>
    <property type="molecule type" value="Genomic_DNA"/>
</dbReference>
<keyword evidence="3 7" id="KW-0032">Aminotransferase</keyword>
<dbReference type="GO" id="GO:0030170">
    <property type="term" value="F:pyridoxal phosphate binding"/>
    <property type="evidence" value="ECO:0007669"/>
    <property type="project" value="InterPro"/>
</dbReference>
<dbReference type="Proteomes" id="UP000321721">
    <property type="component" value="Unassembled WGS sequence"/>
</dbReference>
<feature type="domain" description="Aminotransferase class I/classII large" evidence="6">
    <location>
        <begin position="31"/>
        <end position="380"/>
    </location>
</feature>
<dbReference type="OrthoDB" id="9802328at2"/>
<evidence type="ECO:0000313" key="8">
    <source>
        <dbReference type="Proteomes" id="UP000321721"/>
    </source>
</evidence>
<organism evidence="7 8">
    <name type="scientific">Vicingus serpentipes</name>
    <dbReference type="NCBI Taxonomy" id="1926625"/>
    <lineage>
        <taxon>Bacteria</taxon>
        <taxon>Pseudomonadati</taxon>
        <taxon>Bacteroidota</taxon>
        <taxon>Flavobacteriia</taxon>
        <taxon>Flavobacteriales</taxon>
        <taxon>Vicingaceae</taxon>
        <taxon>Vicingus</taxon>
    </lineage>
</organism>
<dbReference type="AlphaFoldDB" id="A0A5C6RSU9"/>
<dbReference type="Pfam" id="PF00155">
    <property type="entry name" value="Aminotran_1_2"/>
    <property type="match status" value="1"/>
</dbReference>
<evidence type="ECO:0000256" key="5">
    <source>
        <dbReference type="ARBA" id="ARBA00022898"/>
    </source>
</evidence>
<protein>
    <submittedName>
        <fullName evidence="7">Aminotransferase class I/II-fold pyridoxal phosphate-dependent enzyme</fullName>
    </submittedName>
</protein>
<dbReference type="SUPFAM" id="SSF53383">
    <property type="entry name" value="PLP-dependent transferases"/>
    <property type="match status" value="1"/>
</dbReference>
<name>A0A5C6RSU9_9FLAO</name>
<reference evidence="7 8" key="1">
    <citation type="submission" date="2019-08" db="EMBL/GenBank/DDBJ databases">
        <title>Genome of Vicingus serpentipes NCIMB 15042.</title>
        <authorList>
            <person name="Bowman J.P."/>
        </authorList>
    </citation>
    <scope>NUCLEOTIDE SEQUENCE [LARGE SCALE GENOMIC DNA]</scope>
    <source>
        <strain evidence="7 8">NCIMB 15042</strain>
    </source>
</reference>
<dbReference type="Gene3D" id="3.90.1150.10">
    <property type="entry name" value="Aspartate Aminotransferase, domain 1"/>
    <property type="match status" value="1"/>
</dbReference>
<keyword evidence="4 7" id="KW-0808">Transferase</keyword>
<comment type="similarity">
    <text evidence="2">Belongs to the class-I pyridoxal-phosphate-dependent aminotransferase family.</text>
</comment>
<dbReference type="PANTHER" id="PTHR43807">
    <property type="entry name" value="FI04487P"/>
    <property type="match status" value="1"/>
</dbReference>
<dbReference type="InterPro" id="IPR004839">
    <property type="entry name" value="Aminotransferase_I/II_large"/>
</dbReference>
<evidence type="ECO:0000256" key="1">
    <source>
        <dbReference type="ARBA" id="ARBA00001933"/>
    </source>
</evidence>
<dbReference type="InterPro" id="IPR015421">
    <property type="entry name" value="PyrdxlP-dep_Trfase_major"/>
</dbReference>
<comment type="cofactor">
    <cofactor evidence="1">
        <name>pyridoxal 5'-phosphate</name>
        <dbReference type="ChEBI" id="CHEBI:597326"/>
    </cofactor>
</comment>
<dbReference type="Gene3D" id="3.40.640.10">
    <property type="entry name" value="Type I PLP-dependent aspartate aminotransferase-like (Major domain)"/>
    <property type="match status" value="1"/>
</dbReference>
<dbReference type="PANTHER" id="PTHR43807:SF20">
    <property type="entry name" value="FI04487P"/>
    <property type="match status" value="1"/>
</dbReference>
<sequence length="386" mass="44029">MTEYPSLIKSKLPKVGTTIFTVMSQLANETKAINLSQGFPDFESSDELINLVTQAMKKGLNQYAPMSGVLELREQISQKIENLHGAKYHPESEITITSGATQAIYTAIASTITEGDEVIIFTPAYDCYEPAIELNGGKTVFIQMHAPSYKIDWEDVKKMINQRTKMIIINTPHNPTATILKEKDMLALEKIVADTDIIVLSDEVYEHIVFDDKTHQSASKYPKLMERSFIVSSFGKTFHNTGWKIGYCVAPKNLMKEFRKAHQFIVFSVNTPMQYALAEYLKNENNYMSLNHFYQQKRDFFVDLIKGSKFEILPSKGTYFQLLNYKGISDEKDTDFAIRLTKEYGVASIPVSVFYQKNIDEKMLRFCFAKENETLLKAAEILNKVV</sequence>
<keyword evidence="5" id="KW-0663">Pyridoxal phosphate</keyword>
<dbReference type="NCBIfam" id="NF009079">
    <property type="entry name" value="PRK12414.1"/>
    <property type="match status" value="1"/>
</dbReference>
<dbReference type="InterPro" id="IPR015424">
    <property type="entry name" value="PyrdxlP-dep_Trfase"/>
</dbReference>
<gene>
    <name evidence="7" type="ORF">FRY74_09725</name>
</gene>
<dbReference type="InterPro" id="IPR015422">
    <property type="entry name" value="PyrdxlP-dep_Trfase_small"/>
</dbReference>
<evidence type="ECO:0000256" key="3">
    <source>
        <dbReference type="ARBA" id="ARBA00022576"/>
    </source>
</evidence>
<dbReference type="CDD" id="cd00609">
    <property type="entry name" value="AAT_like"/>
    <property type="match status" value="1"/>
</dbReference>
<keyword evidence="8" id="KW-1185">Reference proteome</keyword>
<comment type="caution">
    <text evidence="7">The sequence shown here is derived from an EMBL/GenBank/DDBJ whole genome shotgun (WGS) entry which is preliminary data.</text>
</comment>
<dbReference type="FunFam" id="3.40.640.10:FF:000033">
    <property type="entry name" value="Aspartate aminotransferase"/>
    <property type="match status" value="1"/>
</dbReference>
<accession>A0A5C6RSU9</accession>
<evidence type="ECO:0000259" key="6">
    <source>
        <dbReference type="Pfam" id="PF00155"/>
    </source>
</evidence>